<keyword evidence="5" id="KW-0560">Oxidoreductase</keyword>
<comment type="similarity">
    <text evidence="2">Belongs to the GMC oxidoreductase family.</text>
</comment>
<dbReference type="Proteomes" id="UP000632828">
    <property type="component" value="Unassembled WGS sequence"/>
</dbReference>
<dbReference type="AlphaFoldDB" id="A0A8J6QN98"/>
<proteinExistence type="inferred from homology"/>
<keyword evidence="4" id="KW-0274">FAD</keyword>
<protein>
    <recommendedName>
        <fullName evidence="6">Glucose-methanol-choline oxidoreductase C-terminal domain-containing protein</fullName>
    </recommendedName>
</protein>
<dbReference type="SUPFAM" id="SSF51905">
    <property type="entry name" value="FAD/NAD(P)-binding domain"/>
    <property type="match status" value="1"/>
</dbReference>
<reference evidence="7" key="1">
    <citation type="submission" date="2020-09" db="EMBL/GenBank/DDBJ databases">
        <title>Pelobacter alkaliphilus sp. nov., a novel anaerobic arsenate-reducing bacterium from terrestrial mud volcano.</title>
        <authorList>
            <person name="Khomyakova M.A."/>
            <person name="Merkel A.Y."/>
            <person name="Slobodkin A.I."/>
        </authorList>
    </citation>
    <scope>NUCLEOTIDE SEQUENCE</scope>
    <source>
        <strain evidence="7">M08fum</strain>
    </source>
</reference>
<gene>
    <name evidence="7" type="ORF">ICT70_01500</name>
</gene>
<keyword evidence="3" id="KW-0285">Flavoprotein</keyword>
<evidence type="ECO:0000256" key="2">
    <source>
        <dbReference type="ARBA" id="ARBA00010790"/>
    </source>
</evidence>
<dbReference type="GO" id="GO:0016614">
    <property type="term" value="F:oxidoreductase activity, acting on CH-OH group of donors"/>
    <property type="evidence" value="ECO:0007669"/>
    <property type="project" value="InterPro"/>
</dbReference>
<evidence type="ECO:0000256" key="3">
    <source>
        <dbReference type="ARBA" id="ARBA00022630"/>
    </source>
</evidence>
<evidence type="ECO:0000256" key="1">
    <source>
        <dbReference type="ARBA" id="ARBA00001974"/>
    </source>
</evidence>
<dbReference type="Gene3D" id="3.50.50.60">
    <property type="entry name" value="FAD/NAD(P)-binding domain"/>
    <property type="match status" value="2"/>
</dbReference>
<evidence type="ECO:0000259" key="6">
    <source>
        <dbReference type="Pfam" id="PF05199"/>
    </source>
</evidence>
<comment type="caution">
    <text evidence="7">The sequence shown here is derived from an EMBL/GenBank/DDBJ whole genome shotgun (WGS) entry which is preliminary data.</text>
</comment>
<dbReference type="RefSeq" id="WP_191153608.1">
    <property type="nucleotide sequence ID" value="NZ_JACWUN010000001.1"/>
</dbReference>
<comment type="cofactor">
    <cofactor evidence="1">
        <name>FAD</name>
        <dbReference type="ChEBI" id="CHEBI:57692"/>
    </cofactor>
</comment>
<evidence type="ECO:0000256" key="4">
    <source>
        <dbReference type="ARBA" id="ARBA00022827"/>
    </source>
</evidence>
<dbReference type="InterPro" id="IPR007867">
    <property type="entry name" value="GMC_OxRtase_C"/>
</dbReference>
<evidence type="ECO:0000256" key="5">
    <source>
        <dbReference type="ARBA" id="ARBA00023002"/>
    </source>
</evidence>
<keyword evidence="8" id="KW-1185">Reference proteome</keyword>
<dbReference type="PANTHER" id="PTHR42784:SF1">
    <property type="entry name" value="PYRANOSE 2-OXIDASE"/>
    <property type="match status" value="1"/>
</dbReference>
<dbReference type="Pfam" id="PF05199">
    <property type="entry name" value="GMC_oxred_C"/>
    <property type="match status" value="1"/>
</dbReference>
<dbReference type="PANTHER" id="PTHR42784">
    <property type="entry name" value="PYRANOSE 2-OXIDASE"/>
    <property type="match status" value="1"/>
</dbReference>
<dbReference type="EMBL" id="JACWUN010000001">
    <property type="protein sequence ID" value="MBD1399341.1"/>
    <property type="molecule type" value="Genomic_DNA"/>
</dbReference>
<accession>A0A8J6QN98</accession>
<name>A0A8J6QN98_9BACT</name>
<sequence>MKKKILIIGSGLAGSLLGNELGKNHDVTLLEKGPHNSITYPQLHFHHKKFAEVHTCCYGGGGSTNLWHNGLIPIRTDDVVGSEFREVLGQAQSYIDQTAAALFYTGASFSEDHRQLVNNANSLLPTTYSPSSSPSQGIDCLVYPKKFRRLTLSAAVKAIFDVEAIDFVYRDGRISKVNYRVAGAQHALEPDVVIVAAGTLGTPGVIQKVVRAAGMSDESVGVGFIDHPMGFVGKVKVKKELSSVIKKLSAWDRGDYVSRNAVRLKSACGKYTACAFFRPALTMDNRLSIYKYKSSLGASNGMARIRNIFSWKIFHPDMIAEIFAHLFGVNIPSRIYNILLITEQKRGGSRVYEEDGAIQVKWTVTDDELATYRAMLKDLEGMLGDIADAININTNITSDWLWSAAHHSGTISLGSGEDDLVDTNLKLNCCDNVYVCDGSVLQEHSYANTGLAIGQLAFRLADHLNNKILPRAEHAEIAEKT</sequence>
<evidence type="ECO:0000313" key="7">
    <source>
        <dbReference type="EMBL" id="MBD1399341.1"/>
    </source>
</evidence>
<organism evidence="7 8">
    <name type="scientific">Pelovirga terrestris</name>
    <dbReference type="NCBI Taxonomy" id="2771352"/>
    <lineage>
        <taxon>Bacteria</taxon>
        <taxon>Pseudomonadati</taxon>
        <taxon>Thermodesulfobacteriota</taxon>
        <taxon>Desulfuromonadia</taxon>
        <taxon>Geobacterales</taxon>
        <taxon>Geobacteraceae</taxon>
        <taxon>Pelovirga</taxon>
    </lineage>
</organism>
<evidence type="ECO:0000313" key="8">
    <source>
        <dbReference type="Proteomes" id="UP000632828"/>
    </source>
</evidence>
<dbReference type="InterPro" id="IPR051473">
    <property type="entry name" value="P2Ox-like"/>
</dbReference>
<feature type="domain" description="Glucose-methanol-choline oxidoreductase C-terminal" evidence="6">
    <location>
        <begin position="357"/>
        <end position="453"/>
    </location>
</feature>
<dbReference type="InterPro" id="IPR036188">
    <property type="entry name" value="FAD/NAD-bd_sf"/>
</dbReference>